<feature type="chain" id="PRO_5009115216" evidence="6">
    <location>
        <begin position="29"/>
        <end position="104"/>
    </location>
</feature>
<keyword evidence="3" id="KW-0964">Secreted</keyword>
<feature type="non-terminal residue" evidence="7">
    <location>
        <position position="104"/>
    </location>
</feature>
<evidence type="ECO:0000256" key="3">
    <source>
        <dbReference type="ARBA" id="ARBA00022525"/>
    </source>
</evidence>
<gene>
    <name evidence="7" type="ORF">g.4643</name>
</gene>
<evidence type="ECO:0000313" key="7">
    <source>
        <dbReference type="EMBL" id="JAT83193.1"/>
    </source>
</evidence>
<reference evidence="7" key="1">
    <citation type="submission" date="2015-09" db="EMBL/GenBank/DDBJ databases">
        <title>De novo assembly of Pectinophora gossypiella (Pink Bollworm) gut transcriptome.</title>
        <authorList>
            <person name="Tassone E.E."/>
        </authorList>
    </citation>
    <scope>NUCLEOTIDE SEQUENCE</scope>
</reference>
<name>A0A1E1W893_PECGO</name>
<dbReference type="Pfam" id="PF03227">
    <property type="entry name" value="GILT"/>
    <property type="match status" value="1"/>
</dbReference>
<protein>
    <submittedName>
        <fullName evidence="7">Uncharacterized protein</fullName>
    </submittedName>
</protein>
<organism evidence="7">
    <name type="scientific">Pectinophora gossypiella</name>
    <name type="common">Cotton pink bollworm</name>
    <name type="synonym">Depressaria gossypiella</name>
    <dbReference type="NCBI Taxonomy" id="13191"/>
    <lineage>
        <taxon>Eukaryota</taxon>
        <taxon>Metazoa</taxon>
        <taxon>Ecdysozoa</taxon>
        <taxon>Arthropoda</taxon>
        <taxon>Hexapoda</taxon>
        <taxon>Insecta</taxon>
        <taxon>Pterygota</taxon>
        <taxon>Neoptera</taxon>
        <taxon>Endopterygota</taxon>
        <taxon>Lepidoptera</taxon>
        <taxon>Glossata</taxon>
        <taxon>Ditrysia</taxon>
        <taxon>Gelechioidea</taxon>
        <taxon>Gelechiidae</taxon>
        <taxon>Apatetrinae</taxon>
        <taxon>Pectinophora</taxon>
    </lineage>
</organism>
<dbReference type="PANTHER" id="PTHR13234:SF8">
    <property type="entry name" value="GAMMA-INTERFERON-INDUCIBLE LYSOSOMAL THIOL REDUCTASE"/>
    <property type="match status" value="1"/>
</dbReference>
<dbReference type="GO" id="GO:0005576">
    <property type="term" value="C:extracellular region"/>
    <property type="evidence" value="ECO:0007669"/>
    <property type="project" value="UniProtKB-SubCell"/>
</dbReference>
<keyword evidence="4 6" id="KW-0732">Signal</keyword>
<dbReference type="InterPro" id="IPR004911">
    <property type="entry name" value="Interferon-induced_GILT"/>
</dbReference>
<evidence type="ECO:0000256" key="6">
    <source>
        <dbReference type="SAM" id="SignalP"/>
    </source>
</evidence>
<dbReference type="PANTHER" id="PTHR13234">
    <property type="entry name" value="GAMMA-INTERFERON INDUCIBLE LYSOSOMAL THIOL REDUCTASE GILT"/>
    <property type="match status" value="1"/>
</dbReference>
<proteinExistence type="inferred from homology"/>
<keyword evidence="5" id="KW-0325">Glycoprotein</keyword>
<dbReference type="GO" id="GO:0016671">
    <property type="term" value="F:oxidoreductase activity, acting on a sulfur group of donors, disulfide as acceptor"/>
    <property type="evidence" value="ECO:0007669"/>
    <property type="project" value="InterPro"/>
</dbReference>
<comment type="subcellular location">
    <subcellularLocation>
        <location evidence="1">Secreted</location>
    </subcellularLocation>
</comment>
<dbReference type="AlphaFoldDB" id="A0A1E1W893"/>
<accession>A0A1E1W893</accession>
<evidence type="ECO:0000256" key="1">
    <source>
        <dbReference type="ARBA" id="ARBA00004613"/>
    </source>
</evidence>
<evidence type="ECO:0000256" key="5">
    <source>
        <dbReference type="ARBA" id="ARBA00023180"/>
    </source>
</evidence>
<evidence type="ECO:0000256" key="4">
    <source>
        <dbReference type="ARBA" id="ARBA00022729"/>
    </source>
</evidence>
<comment type="similarity">
    <text evidence="2">Belongs to the GILT family.</text>
</comment>
<feature type="signal peptide" evidence="6">
    <location>
        <begin position="1"/>
        <end position="28"/>
    </location>
</feature>
<dbReference type="EMBL" id="GDQN01007861">
    <property type="protein sequence ID" value="JAT83193.1"/>
    <property type="molecule type" value="Transcribed_RNA"/>
</dbReference>
<feature type="non-terminal residue" evidence="7">
    <location>
        <position position="1"/>
    </location>
</feature>
<evidence type="ECO:0000256" key="2">
    <source>
        <dbReference type="ARBA" id="ARBA00005679"/>
    </source>
</evidence>
<sequence>GASPTTESRRLEMWFLLALSALFVSANGASPMTVSVYYESLGPYSQDFFEVQLIPAYSEIGDKIKLELLPSGNSDVDLVDGKYIITCPRGEPECYGNRVQACAL</sequence>